<dbReference type="CDD" id="cd01949">
    <property type="entry name" value="GGDEF"/>
    <property type="match status" value="1"/>
</dbReference>
<name>A0A286G188_9PROT</name>
<protein>
    <submittedName>
        <fullName evidence="9">Diguanylate cyclase (GGDEF) domain-containing protein</fullName>
    </submittedName>
</protein>
<evidence type="ECO:0000256" key="3">
    <source>
        <dbReference type="ARBA" id="ARBA00022989"/>
    </source>
</evidence>
<comment type="subcellular location">
    <subcellularLocation>
        <location evidence="1">Membrane</location>
    </subcellularLocation>
</comment>
<dbReference type="InterPro" id="IPR000160">
    <property type="entry name" value="GGDEF_dom"/>
</dbReference>
<evidence type="ECO:0000256" key="5">
    <source>
        <dbReference type="SAM" id="MobiDB-lite"/>
    </source>
</evidence>
<dbReference type="Pfam" id="PF03924">
    <property type="entry name" value="CHASE"/>
    <property type="match status" value="1"/>
</dbReference>
<dbReference type="PANTHER" id="PTHR46663">
    <property type="entry name" value="DIGUANYLATE CYCLASE DGCT-RELATED"/>
    <property type="match status" value="1"/>
</dbReference>
<dbReference type="Gene3D" id="3.30.70.270">
    <property type="match status" value="1"/>
</dbReference>
<evidence type="ECO:0000256" key="1">
    <source>
        <dbReference type="ARBA" id="ARBA00004370"/>
    </source>
</evidence>
<dbReference type="NCBIfam" id="TIGR00254">
    <property type="entry name" value="GGDEF"/>
    <property type="match status" value="1"/>
</dbReference>
<dbReference type="SMART" id="SM01079">
    <property type="entry name" value="CHASE"/>
    <property type="match status" value="1"/>
</dbReference>
<dbReference type="AlphaFoldDB" id="A0A286G188"/>
<reference evidence="9 10" key="1">
    <citation type="submission" date="2017-09" db="EMBL/GenBank/DDBJ databases">
        <authorList>
            <person name="Ehlers B."/>
            <person name="Leendertz F.H."/>
        </authorList>
    </citation>
    <scope>NUCLEOTIDE SEQUENCE [LARGE SCALE GENOMIC DNA]</scope>
    <source>
        <strain evidence="9 10">USBA 140</strain>
    </source>
</reference>
<dbReference type="InterPro" id="IPR006189">
    <property type="entry name" value="CHASE_dom"/>
</dbReference>
<dbReference type="InterPro" id="IPR029787">
    <property type="entry name" value="Nucleotide_cyclase"/>
</dbReference>
<dbReference type="InterPro" id="IPR042240">
    <property type="entry name" value="CHASE_sf"/>
</dbReference>
<evidence type="ECO:0000256" key="6">
    <source>
        <dbReference type="SAM" id="Phobius"/>
    </source>
</evidence>
<feature type="domain" description="GGDEF" evidence="8">
    <location>
        <begin position="338"/>
        <end position="473"/>
    </location>
</feature>
<evidence type="ECO:0000259" key="7">
    <source>
        <dbReference type="PROSITE" id="PS50839"/>
    </source>
</evidence>
<dbReference type="GO" id="GO:0003824">
    <property type="term" value="F:catalytic activity"/>
    <property type="evidence" value="ECO:0007669"/>
    <property type="project" value="UniProtKB-ARBA"/>
</dbReference>
<dbReference type="OrthoDB" id="9812260at2"/>
<dbReference type="Proteomes" id="UP000219621">
    <property type="component" value="Unassembled WGS sequence"/>
</dbReference>
<dbReference type="InterPro" id="IPR052163">
    <property type="entry name" value="DGC-Regulatory_Protein"/>
</dbReference>
<dbReference type="SUPFAM" id="SSF55073">
    <property type="entry name" value="Nucleotide cyclase"/>
    <property type="match status" value="1"/>
</dbReference>
<keyword evidence="2 6" id="KW-0812">Transmembrane</keyword>
<dbReference type="PROSITE" id="PS50887">
    <property type="entry name" value="GGDEF"/>
    <property type="match status" value="1"/>
</dbReference>
<dbReference type="Gene3D" id="3.30.450.350">
    <property type="entry name" value="CHASE domain"/>
    <property type="match status" value="1"/>
</dbReference>
<evidence type="ECO:0000256" key="4">
    <source>
        <dbReference type="ARBA" id="ARBA00023136"/>
    </source>
</evidence>
<proteinExistence type="predicted"/>
<keyword evidence="3 6" id="KW-1133">Transmembrane helix</keyword>
<evidence type="ECO:0000313" key="9">
    <source>
        <dbReference type="EMBL" id="SOD89238.1"/>
    </source>
</evidence>
<gene>
    <name evidence="9" type="ORF">SAMN05421508_101158</name>
</gene>
<evidence type="ECO:0000313" key="10">
    <source>
        <dbReference type="Proteomes" id="UP000219621"/>
    </source>
</evidence>
<dbReference type="EMBL" id="OCNJ01000001">
    <property type="protein sequence ID" value="SOD89238.1"/>
    <property type="molecule type" value="Genomic_DNA"/>
</dbReference>
<feature type="region of interest" description="Disordered" evidence="5">
    <location>
        <begin position="457"/>
        <end position="483"/>
    </location>
</feature>
<feature type="transmembrane region" description="Helical" evidence="6">
    <location>
        <begin position="277"/>
        <end position="298"/>
    </location>
</feature>
<feature type="domain" description="CHASE" evidence="7">
    <location>
        <begin position="124"/>
        <end position="218"/>
    </location>
</feature>
<dbReference type="SMART" id="SM00267">
    <property type="entry name" value="GGDEF"/>
    <property type="match status" value="1"/>
</dbReference>
<accession>A0A286G188</accession>
<evidence type="ECO:0000256" key="2">
    <source>
        <dbReference type="ARBA" id="ARBA00022692"/>
    </source>
</evidence>
<dbReference type="PROSITE" id="PS50839">
    <property type="entry name" value="CHASE"/>
    <property type="match status" value="1"/>
</dbReference>
<dbReference type="InterPro" id="IPR043128">
    <property type="entry name" value="Rev_trsase/Diguanyl_cyclase"/>
</dbReference>
<organism evidence="9 10">
    <name type="scientific">Caenispirillum bisanense</name>
    <dbReference type="NCBI Taxonomy" id="414052"/>
    <lineage>
        <taxon>Bacteria</taxon>
        <taxon>Pseudomonadati</taxon>
        <taxon>Pseudomonadota</taxon>
        <taxon>Alphaproteobacteria</taxon>
        <taxon>Rhodospirillales</taxon>
        <taxon>Novispirillaceae</taxon>
        <taxon>Caenispirillum</taxon>
    </lineage>
</organism>
<dbReference type="GO" id="GO:0016020">
    <property type="term" value="C:membrane"/>
    <property type="evidence" value="ECO:0007669"/>
    <property type="project" value="UniProtKB-SubCell"/>
</dbReference>
<keyword evidence="4 6" id="KW-0472">Membrane</keyword>
<keyword evidence="10" id="KW-1185">Reference proteome</keyword>
<dbReference type="GO" id="GO:0007165">
    <property type="term" value="P:signal transduction"/>
    <property type="evidence" value="ECO:0007669"/>
    <property type="project" value="UniProtKB-ARBA"/>
</dbReference>
<dbReference type="Pfam" id="PF00990">
    <property type="entry name" value="GGDEF"/>
    <property type="match status" value="1"/>
</dbReference>
<evidence type="ECO:0000259" key="8">
    <source>
        <dbReference type="PROSITE" id="PS50887"/>
    </source>
</evidence>
<dbReference type="PANTHER" id="PTHR46663:SF2">
    <property type="entry name" value="GGDEF DOMAIN-CONTAINING PROTEIN"/>
    <property type="match status" value="1"/>
</dbReference>
<sequence>MSVTAPPAAADRSHRSWSGVLRRHLPVLTLLACLLAGGLLTEGVVRLAAERVAEQRAAAASLFLSGVRARLEGAVGLIETMGEQVANAIRQRPFIDEDAFATVAANARQAVPLIRHLALAPDNVVTMVHPLAGNESALGLRYAEVPEQWVTVEEARDMARNVFSGPVRLVQGGEAFILRIPIFVRRLPYHPDFPMRYWGALSVVVEQQALVTVAGLEDHGMPLTVGWRNEGRSSPAELIAGAGEAFGRDAITLPVRVPGGAWTLAARPVAAAAPEVMLVRIAGWIITALVGGLFFVALRAHRQAAQLALRDHLTGLPNRRLLLERLEQLVALSDRTGMRFAVFYFDLDGFKPVNDRYGHRVGDHLLVEVGQRILGAIRRSDTLARVGGDEFVLVSAETATPAEADLVAGRIRAAVAAPWPIEGEEVRLGTSVGCVIYPTDADTIHGLLEEADARMYADKTEKRGRGRAPEAPAAPPRGRAANG</sequence>